<dbReference type="PROSITE" id="PS00061">
    <property type="entry name" value="ADH_SHORT"/>
    <property type="match status" value="1"/>
</dbReference>
<dbReference type="FunFam" id="3.40.50.720:FF:000084">
    <property type="entry name" value="Short-chain dehydrogenase reductase"/>
    <property type="match status" value="1"/>
</dbReference>
<proteinExistence type="inferred from homology"/>
<feature type="signal peptide" evidence="3">
    <location>
        <begin position="1"/>
        <end position="35"/>
    </location>
</feature>
<comment type="similarity">
    <text evidence="1">Belongs to the short-chain dehydrogenases/reductases (SDR) family.</text>
</comment>
<dbReference type="Gene3D" id="3.40.50.720">
    <property type="entry name" value="NAD(P)-binding Rossmann-like Domain"/>
    <property type="match status" value="1"/>
</dbReference>
<sequence>MSGTSPVNERIPPSRRRLLAAGAAGLAAVPLAATAAAANPQAPPAPAPSGGRADPDGRFAGKVVLITGATSGIGQATAYEMAREGARVFFCGRRAELGRRHERAIRGFGGDATYVRADVTREADVQDFVAACVRRHGRIDIAFNNAGIESPKAVPLHEQSLRDLELVWRTNTAGTFLAMKHEIPHMLRAGRGVVVNTASISAEVGFATIAPYNSSKHGVASLTKVAALEYAARGVRVNALAPGAVDTPMLRRAAEAFDMTYEQIAQDYPIKRIVTPLEIARVVMWLASDDAGPVIGTDVDASGGYLTG</sequence>
<dbReference type="InterPro" id="IPR002347">
    <property type="entry name" value="SDR_fam"/>
</dbReference>
<keyword evidence="3" id="KW-0732">Signal</keyword>
<evidence type="ECO:0000256" key="1">
    <source>
        <dbReference type="ARBA" id="ARBA00006484"/>
    </source>
</evidence>
<accession>A0A931GIU9</accession>
<dbReference type="InterPro" id="IPR006311">
    <property type="entry name" value="TAT_signal"/>
</dbReference>
<dbReference type="PANTHER" id="PTHR24321">
    <property type="entry name" value="DEHYDROGENASES, SHORT CHAIN"/>
    <property type="match status" value="1"/>
</dbReference>
<feature type="chain" id="PRO_5039718791" evidence="3">
    <location>
        <begin position="36"/>
        <end position="308"/>
    </location>
</feature>
<comment type="caution">
    <text evidence="4">The sequence shown here is derived from an EMBL/GenBank/DDBJ whole genome shotgun (WGS) entry which is preliminary data.</text>
</comment>
<dbReference type="SUPFAM" id="SSF51735">
    <property type="entry name" value="NAD(P)-binding Rossmann-fold domains"/>
    <property type="match status" value="1"/>
</dbReference>
<gene>
    <name evidence="4" type="ORF">IW256_003096</name>
</gene>
<keyword evidence="2" id="KW-0560">Oxidoreductase</keyword>
<dbReference type="PRINTS" id="PR00081">
    <property type="entry name" value="GDHRDH"/>
</dbReference>
<dbReference type="InterPro" id="IPR036291">
    <property type="entry name" value="NAD(P)-bd_dom_sf"/>
</dbReference>
<protein>
    <submittedName>
        <fullName evidence="4">NAD(P)-dependent dehydrogenase (Short-subunit alcohol dehydrogenase family)</fullName>
    </submittedName>
</protein>
<dbReference type="AlphaFoldDB" id="A0A931GIU9"/>
<evidence type="ECO:0000313" key="5">
    <source>
        <dbReference type="Proteomes" id="UP000614047"/>
    </source>
</evidence>
<dbReference type="RefSeq" id="WP_197011642.1">
    <property type="nucleotide sequence ID" value="NZ_BAABES010000026.1"/>
</dbReference>
<reference evidence="4" key="1">
    <citation type="submission" date="2020-11" db="EMBL/GenBank/DDBJ databases">
        <title>Sequencing the genomes of 1000 actinobacteria strains.</title>
        <authorList>
            <person name="Klenk H.-P."/>
        </authorList>
    </citation>
    <scope>NUCLEOTIDE SEQUENCE</scope>
    <source>
        <strain evidence="4">DSM 43175</strain>
    </source>
</reference>
<evidence type="ECO:0000256" key="2">
    <source>
        <dbReference type="ARBA" id="ARBA00023002"/>
    </source>
</evidence>
<name>A0A931GIU9_9ACTN</name>
<dbReference type="GO" id="GO:0016491">
    <property type="term" value="F:oxidoreductase activity"/>
    <property type="evidence" value="ECO:0007669"/>
    <property type="project" value="UniProtKB-KW"/>
</dbReference>
<dbReference type="PROSITE" id="PS51318">
    <property type="entry name" value="TAT"/>
    <property type="match status" value="1"/>
</dbReference>
<dbReference type="PRINTS" id="PR00080">
    <property type="entry name" value="SDRFAMILY"/>
</dbReference>
<evidence type="ECO:0000256" key="3">
    <source>
        <dbReference type="SAM" id="SignalP"/>
    </source>
</evidence>
<keyword evidence="5" id="KW-1185">Reference proteome</keyword>
<dbReference type="PANTHER" id="PTHR24321:SF11">
    <property type="entry name" value="BLR0893 PROTEIN"/>
    <property type="match status" value="1"/>
</dbReference>
<dbReference type="CDD" id="cd05233">
    <property type="entry name" value="SDR_c"/>
    <property type="match status" value="1"/>
</dbReference>
<dbReference type="InterPro" id="IPR020904">
    <property type="entry name" value="Sc_DH/Rdtase_CS"/>
</dbReference>
<evidence type="ECO:0000313" key="4">
    <source>
        <dbReference type="EMBL" id="MBG6088983.1"/>
    </source>
</evidence>
<organism evidence="4 5">
    <name type="scientific">Actinomadura viridis</name>
    <dbReference type="NCBI Taxonomy" id="58110"/>
    <lineage>
        <taxon>Bacteria</taxon>
        <taxon>Bacillati</taxon>
        <taxon>Actinomycetota</taxon>
        <taxon>Actinomycetes</taxon>
        <taxon>Streptosporangiales</taxon>
        <taxon>Thermomonosporaceae</taxon>
        <taxon>Actinomadura</taxon>
    </lineage>
</organism>
<dbReference type="Pfam" id="PF13561">
    <property type="entry name" value="adh_short_C2"/>
    <property type="match status" value="1"/>
</dbReference>
<dbReference type="EMBL" id="JADOUA010000001">
    <property type="protein sequence ID" value="MBG6088983.1"/>
    <property type="molecule type" value="Genomic_DNA"/>
</dbReference>
<dbReference type="Proteomes" id="UP000614047">
    <property type="component" value="Unassembled WGS sequence"/>
</dbReference>